<keyword evidence="3" id="KW-1185">Reference proteome</keyword>
<evidence type="ECO:0000256" key="1">
    <source>
        <dbReference type="SAM" id="MobiDB-lite"/>
    </source>
</evidence>
<dbReference type="Proteomes" id="UP000324222">
    <property type="component" value="Unassembled WGS sequence"/>
</dbReference>
<dbReference type="EMBL" id="VSRR010000042">
    <property type="protein sequence ID" value="MPC08743.1"/>
    <property type="molecule type" value="Genomic_DNA"/>
</dbReference>
<feature type="region of interest" description="Disordered" evidence="1">
    <location>
        <begin position="27"/>
        <end position="82"/>
    </location>
</feature>
<name>A0A5B7CMB3_PORTR</name>
<protein>
    <submittedName>
        <fullName evidence="2">Uncharacterized protein</fullName>
    </submittedName>
</protein>
<evidence type="ECO:0000313" key="2">
    <source>
        <dbReference type="EMBL" id="MPC08743.1"/>
    </source>
</evidence>
<evidence type="ECO:0000313" key="3">
    <source>
        <dbReference type="Proteomes" id="UP000324222"/>
    </source>
</evidence>
<dbReference type="AlphaFoldDB" id="A0A5B7CMB3"/>
<comment type="caution">
    <text evidence="2">The sequence shown here is derived from an EMBL/GenBank/DDBJ whole genome shotgun (WGS) entry which is preliminary data.</text>
</comment>
<feature type="compositionally biased region" description="Pro residues" evidence="1">
    <location>
        <begin position="47"/>
        <end position="60"/>
    </location>
</feature>
<organism evidence="2 3">
    <name type="scientific">Portunus trituberculatus</name>
    <name type="common">Swimming crab</name>
    <name type="synonym">Neptunus trituberculatus</name>
    <dbReference type="NCBI Taxonomy" id="210409"/>
    <lineage>
        <taxon>Eukaryota</taxon>
        <taxon>Metazoa</taxon>
        <taxon>Ecdysozoa</taxon>
        <taxon>Arthropoda</taxon>
        <taxon>Crustacea</taxon>
        <taxon>Multicrustacea</taxon>
        <taxon>Malacostraca</taxon>
        <taxon>Eumalacostraca</taxon>
        <taxon>Eucarida</taxon>
        <taxon>Decapoda</taxon>
        <taxon>Pleocyemata</taxon>
        <taxon>Brachyura</taxon>
        <taxon>Eubrachyura</taxon>
        <taxon>Portunoidea</taxon>
        <taxon>Portunidae</taxon>
        <taxon>Portuninae</taxon>
        <taxon>Portunus</taxon>
    </lineage>
</organism>
<proteinExistence type="predicted"/>
<sequence length="102" mass="11526">MKTCHATEEVILYWLLSIEKQEKTYKNKIDNDNNRNVPVPFATSPSHPHPPTLPHPPRPLPLNTHNLYTQHTPGVTGQGGWVRGPDRDMVLYSFTNLCGGLK</sequence>
<reference evidence="2 3" key="1">
    <citation type="submission" date="2019-05" db="EMBL/GenBank/DDBJ databases">
        <title>Another draft genome of Portunus trituberculatus and its Hox gene families provides insights of decapod evolution.</title>
        <authorList>
            <person name="Jeong J.-H."/>
            <person name="Song I."/>
            <person name="Kim S."/>
            <person name="Choi T."/>
            <person name="Kim D."/>
            <person name="Ryu S."/>
            <person name="Kim W."/>
        </authorList>
    </citation>
    <scope>NUCLEOTIDE SEQUENCE [LARGE SCALE GENOMIC DNA]</scope>
    <source>
        <tissue evidence="2">Muscle</tissue>
    </source>
</reference>
<accession>A0A5B7CMB3</accession>
<gene>
    <name evidence="2" type="ORF">E2C01_001336</name>
</gene>